<feature type="region of interest" description="Disordered" evidence="1">
    <location>
        <begin position="94"/>
        <end position="124"/>
    </location>
</feature>
<feature type="compositionally biased region" description="Basic and acidic residues" evidence="1">
    <location>
        <begin position="94"/>
        <end position="114"/>
    </location>
</feature>
<evidence type="ECO:0000313" key="3">
    <source>
        <dbReference type="Proteomes" id="UP000325081"/>
    </source>
</evidence>
<dbReference type="EMBL" id="BKCP01002336">
    <property type="protein sequence ID" value="GER28178.1"/>
    <property type="molecule type" value="Genomic_DNA"/>
</dbReference>
<dbReference type="Proteomes" id="UP000325081">
    <property type="component" value="Unassembled WGS sequence"/>
</dbReference>
<comment type="caution">
    <text evidence="2">The sequence shown here is derived from an EMBL/GenBank/DDBJ whole genome shotgun (WGS) entry which is preliminary data.</text>
</comment>
<keyword evidence="3" id="KW-1185">Reference proteome</keyword>
<sequence>MKARARLALGPRQVAARVRDRQDVHGRGAEAHRHEVLAGVFGHRGGGGAAVGGGGCAVVEGGFAGGGAVEGGAEKVEGGFGRVITGRAGGAAADEIHGDDLRGRGDGEEKERKCGGGVVKSHRF</sequence>
<name>A0A5A7P6R4_STRAF</name>
<reference evidence="3" key="1">
    <citation type="journal article" date="2019" name="Curr. Biol.">
        <title>Genome Sequence of Striga asiatica Provides Insight into the Evolution of Plant Parasitism.</title>
        <authorList>
            <person name="Yoshida S."/>
            <person name="Kim S."/>
            <person name="Wafula E.K."/>
            <person name="Tanskanen J."/>
            <person name="Kim Y.M."/>
            <person name="Honaas L."/>
            <person name="Yang Z."/>
            <person name="Spallek T."/>
            <person name="Conn C.E."/>
            <person name="Ichihashi Y."/>
            <person name="Cheong K."/>
            <person name="Cui S."/>
            <person name="Der J.P."/>
            <person name="Gundlach H."/>
            <person name="Jiao Y."/>
            <person name="Hori C."/>
            <person name="Ishida J.K."/>
            <person name="Kasahara H."/>
            <person name="Kiba T."/>
            <person name="Kim M.S."/>
            <person name="Koo N."/>
            <person name="Laohavisit A."/>
            <person name="Lee Y.H."/>
            <person name="Lumba S."/>
            <person name="McCourt P."/>
            <person name="Mortimer J.C."/>
            <person name="Mutuku J.M."/>
            <person name="Nomura T."/>
            <person name="Sasaki-Sekimoto Y."/>
            <person name="Seto Y."/>
            <person name="Wang Y."/>
            <person name="Wakatake T."/>
            <person name="Sakakibara H."/>
            <person name="Demura T."/>
            <person name="Yamaguchi S."/>
            <person name="Yoneyama K."/>
            <person name="Manabe R.I."/>
            <person name="Nelson D.C."/>
            <person name="Schulman A.H."/>
            <person name="Timko M.P."/>
            <person name="dePamphilis C.W."/>
            <person name="Choi D."/>
            <person name="Shirasu K."/>
        </authorList>
    </citation>
    <scope>NUCLEOTIDE SEQUENCE [LARGE SCALE GENOMIC DNA]</scope>
    <source>
        <strain evidence="3">cv. UVA1</strain>
    </source>
</reference>
<gene>
    <name evidence="2" type="ORF">STAS_03953</name>
</gene>
<protein>
    <submittedName>
        <fullName evidence="2">Uncharacterized protein</fullName>
    </submittedName>
</protein>
<accession>A0A5A7P6R4</accession>
<proteinExistence type="predicted"/>
<organism evidence="2 3">
    <name type="scientific">Striga asiatica</name>
    <name type="common">Asiatic witchweed</name>
    <name type="synonym">Buchnera asiatica</name>
    <dbReference type="NCBI Taxonomy" id="4170"/>
    <lineage>
        <taxon>Eukaryota</taxon>
        <taxon>Viridiplantae</taxon>
        <taxon>Streptophyta</taxon>
        <taxon>Embryophyta</taxon>
        <taxon>Tracheophyta</taxon>
        <taxon>Spermatophyta</taxon>
        <taxon>Magnoliopsida</taxon>
        <taxon>eudicotyledons</taxon>
        <taxon>Gunneridae</taxon>
        <taxon>Pentapetalae</taxon>
        <taxon>asterids</taxon>
        <taxon>lamiids</taxon>
        <taxon>Lamiales</taxon>
        <taxon>Orobanchaceae</taxon>
        <taxon>Buchnereae</taxon>
        <taxon>Striga</taxon>
    </lineage>
</organism>
<evidence type="ECO:0000256" key="1">
    <source>
        <dbReference type="SAM" id="MobiDB-lite"/>
    </source>
</evidence>
<evidence type="ECO:0000313" key="2">
    <source>
        <dbReference type="EMBL" id="GER28178.1"/>
    </source>
</evidence>
<dbReference type="AlphaFoldDB" id="A0A5A7P6R4"/>